<evidence type="ECO:0000313" key="2">
    <source>
        <dbReference type="Proteomes" id="UP000832097"/>
    </source>
</evidence>
<accession>A0ABY4C4R6</accession>
<dbReference type="Proteomes" id="UP000832097">
    <property type="component" value="Chromosome"/>
</dbReference>
<reference evidence="1 2" key="1">
    <citation type="submission" date="2022-03" db="EMBL/GenBank/DDBJ databases">
        <title>Mucilaginibacter sp. isolated from the gut of Protaetia brevitarsis seulensis larvae.</title>
        <authorList>
            <person name="Won M."/>
            <person name="Kim S.-J."/>
            <person name="Kwon S.-W."/>
        </authorList>
    </citation>
    <scope>NUCLEOTIDE SEQUENCE [LARGE SCALE GENOMIC DNA]</scope>
    <source>
        <strain evidence="1 2">CFWR-12</strain>
    </source>
</reference>
<protein>
    <submittedName>
        <fullName evidence="1">Uncharacterized protein</fullName>
    </submittedName>
</protein>
<name>A0ABY4C4R6_9MICO</name>
<dbReference type="RefSeq" id="WP_243557195.1">
    <property type="nucleotide sequence ID" value="NZ_CP094528.1"/>
</dbReference>
<evidence type="ECO:0000313" key="1">
    <source>
        <dbReference type="EMBL" id="UOE44983.1"/>
    </source>
</evidence>
<keyword evidence="2" id="KW-1185">Reference proteome</keyword>
<organism evidence="1 2">
    <name type="scientific">Agromyces larvae</name>
    <dbReference type="NCBI Taxonomy" id="2929802"/>
    <lineage>
        <taxon>Bacteria</taxon>
        <taxon>Bacillati</taxon>
        <taxon>Actinomycetota</taxon>
        <taxon>Actinomycetes</taxon>
        <taxon>Micrococcales</taxon>
        <taxon>Microbacteriaceae</taxon>
        <taxon>Agromyces</taxon>
    </lineage>
</organism>
<proteinExistence type="predicted"/>
<dbReference type="EMBL" id="CP094528">
    <property type="protein sequence ID" value="UOE44983.1"/>
    <property type="molecule type" value="Genomic_DNA"/>
</dbReference>
<sequence length="107" mass="11724">MFQASVRDIRVVKRYEREQPHRRSAITTAEVAAFQRLTPAQADLLWRRSARRDAAAAAERPGRLDLVIGWLAGVPDASTLGLDVAVNPSGVASGWWAIAARVWNGGF</sequence>
<gene>
    <name evidence="1" type="ORF">MTO99_04165</name>
</gene>